<keyword evidence="9 16" id="KW-0067">ATP-binding</keyword>
<dbReference type="PANTHER" id="PTHR45453:SF1">
    <property type="entry name" value="PHOSPHATE REGULON SENSOR PROTEIN PHOR"/>
    <property type="match status" value="1"/>
</dbReference>
<dbReference type="Pfam" id="PF00512">
    <property type="entry name" value="HisKA"/>
    <property type="match status" value="1"/>
</dbReference>
<dbReference type="PROSITE" id="PS50109">
    <property type="entry name" value="HIS_KIN"/>
    <property type="match status" value="1"/>
</dbReference>
<dbReference type="SMART" id="SM00387">
    <property type="entry name" value="HATPase_c"/>
    <property type="match status" value="1"/>
</dbReference>
<evidence type="ECO:0000256" key="3">
    <source>
        <dbReference type="ARBA" id="ARBA00012438"/>
    </source>
</evidence>
<evidence type="ECO:0000313" key="17">
    <source>
        <dbReference type="Proteomes" id="UP001316087"/>
    </source>
</evidence>
<name>A0ABS9U7S7_9BACL</name>
<keyword evidence="5" id="KW-0597">Phosphoprotein</keyword>
<dbReference type="RefSeq" id="WP_241367406.1">
    <property type="nucleotide sequence ID" value="NZ_JAKZFC010000001.1"/>
</dbReference>
<keyword evidence="6" id="KW-0808">Transferase</keyword>
<evidence type="ECO:0000256" key="7">
    <source>
        <dbReference type="ARBA" id="ARBA00022741"/>
    </source>
</evidence>
<dbReference type="InterPro" id="IPR003660">
    <property type="entry name" value="HAMP_dom"/>
</dbReference>
<feature type="domain" description="Histidine kinase" evidence="14">
    <location>
        <begin position="242"/>
        <end position="458"/>
    </location>
</feature>
<feature type="transmembrane region" description="Helical" evidence="13">
    <location>
        <begin position="160"/>
        <end position="180"/>
    </location>
</feature>
<dbReference type="Pfam" id="PF00672">
    <property type="entry name" value="HAMP"/>
    <property type="match status" value="1"/>
</dbReference>
<dbReference type="InterPro" id="IPR036890">
    <property type="entry name" value="HATPase_C_sf"/>
</dbReference>
<evidence type="ECO:0000256" key="5">
    <source>
        <dbReference type="ARBA" id="ARBA00022553"/>
    </source>
</evidence>
<feature type="domain" description="HAMP" evidence="15">
    <location>
        <begin position="182"/>
        <end position="234"/>
    </location>
</feature>
<evidence type="ECO:0000313" key="16">
    <source>
        <dbReference type="EMBL" id="MCH7320384.1"/>
    </source>
</evidence>
<proteinExistence type="predicted"/>
<evidence type="ECO:0000256" key="6">
    <source>
        <dbReference type="ARBA" id="ARBA00022679"/>
    </source>
</evidence>
<dbReference type="SUPFAM" id="SSF158472">
    <property type="entry name" value="HAMP domain-like"/>
    <property type="match status" value="1"/>
</dbReference>
<feature type="coiled-coil region" evidence="12">
    <location>
        <begin position="215"/>
        <end position="242"/>
    </location>
</feature>
<dbReference type="PROSITE" id="PS50885">
    <property type="entry name" value="HAMP"/>
    <property type="match status" value="1"/>
</dbReference>
<evidence type="ECO:0000256" key="4">
    <source>
        <dbReference type="ARBA" id="ARBA00022475"/>
    </source>
</evidence>
<evidence type="ECO:0000256" key="12">
    <source>
        <dbReference type="SAM" id="Coils"/>
    </source>
</evidence>
<dbReference type="InterPro" id="IPR005467">
    <property type="entry name" value="His_kinase_dom"/>
</dbReference>
<reference evidence="16 17" key="1">
    <citation type="submission" date="2022-03" db="EMBL/GenBank/DDBJ databases">
        <authorList>
            <person name="Jo J.-H."/>
            <person name="Im W.-T."/>
        </authorList>
    </citation>
    <scope>NUCLEOTIDE SEQUENCE [LARGE SCALE GENOMIC DNA]</scope>
    <source>
        <strain evidence="16 17">MA9</strain>
    </source>
</reference>
<dbReference type="PRINTS" id="PR00344">
    <property type="entry name" value="BCTRLSENSOR"/>
</dbReference>
<feature type="transmembrane region" description="Helical" evidence="13">
    <location>
        <begin position="9"/>
        <end position="27"/>
    </location>
</feature>
<dbReference type="InterPro" id="IPR050351">
    <property type="entry name" value="BphY/WalK/GraS-like"/>
</dbReference>
<dbReference type="Pfam" id="PF02518">
    <property type="entry name" value="HATPase_c"/>
    <property type="match status" value="1"/>
</dbReference>
<dbReference type="GO" id="GO:0005524">
    <property type="term" value="F:ATP binding"/>
    <property type="evidence" value="ECO:0007669"/>
    <property type="project" value="UniProtKB-KW"/>
</dbReference>
<dbReference type="PANTHER" id="PTHR45453">
    <property type="entry name" value="PHOSPHATE REGULON SENSOR PROTEIN PHOR"/>
    <property type="match status" value="1"/>
</dbReference>
<keyword evidence="12" id="KW-0175">Coiled coil</keyword>
<protein>
    <recommendedName>
        <fullName evidence="3">histidine kinase</fullName>
        <ecNumber evidence="3">2.7.13.3</ecNumber>
    </recommendedName>
</protein>
<keyword evidence="17" id="KW-1185">Reference proteome</keyword>
<dbReference type="Gene3D" id="6.10.340.10">
    <property type="match status" value="1"/>
</dbReference>
<dbReference type="InterPro" id="IPR003661">
    <property type="entry name" value="HisK_dim/P_dom"/>
</dbReference>
<comment type="catalytic activity">
    <reaction evidence="1">
        <text>ATP + protein L-histidine = ADP + protein N-phospho-L-histidine.</text>
        <dbReference type="EC" id="2.7.13.3"/>
    </reaction>
</comment>
<evidence type="ECO:0000256" key="11">
    <source>
        <dbReference type="ARBA" id="ARBA00023136"/>
    </source>
</evidence>
<evidence type="ECO:0000259" key="15">
    <source>
        <dbReference type="PROSITE" id="PS50885"/>
    </source>
</evidence>
<dbReference type="SUPFAM" id="SSF47384">
    <property type="entry name" value="Homodimeric domain of signal transducing histidine kinase"/>
    <property type="match status" value="1"/>
</dbReference>
<dbReference type="InterPro" id="IPR003594">
    <property type="entry name" value="HATPase_dom"/>
</dbReference>
<dbReference type="CDD" id="cd00075">
    <property type="entry name" value="HATPase"/>
    <property type="match status" value="1"/>
</dbReference>
<evidence type="ECO:0000256" key="13">
    <source>
        <dbReference type="SAM" id="Phobius"/>
    </source>
</evidence>
<keyword evidence="8" id="KW-0418">Kinase</keyword>
<keyword evidence="13" id="KW-1133">Transmembrane helix</keyword>
<dbReference type="SMART" id="SM00388">
    <property type="entry name" value="HisKA"/>
    <property type="match status" value="1"/>
</dbReference>
<dbReference type="EMBL" id="JAKZFC010000001">
    <property type="protein sequence ID" value="MCH7320384.1"/>
    <property type="molecule type" value="Genomic_DNA"/>
</dbReference>
<dbReference type="EC" id="2.7.13.3" evidence="3"/>
<accession>A0ABS9U7S7</accession>
<dbReference type="InterPro" id="IPR036097">
    <property type="entry name" value="HisK_dim/P_sf"/>
</dbReference>
<dbReference type="InterPro" id="IPR004358">
    <property type="entry name" value="Sig_transdc_His_kin-like_C"/>
</dbReference>
<evidence type="ECO:0000256" key="2">
    <source>
        <dbReference type="ARBA" id="ARBA00004651"/>
    </source>
</evidence>
<comment type="caution">
    <text evidence="16">The sequence shown here is derived from an EMBL/GenBank/DDBJ whole genome shotgun (WGS) entry which is preliminary data.</text>
</comment>
<keyword evidence="11 13" id="KW-0472">Membrane</keyword>
<dbReference type="Proteomes" id="UP001316087">
    <property type="component" value="Unassembled WGS sequence"/>
</dbReference>
<evidence type="ECO:0000256" key="1">
    <source>
        <dbReference type="ARBA" id="ARBA00000085"/>
    </source>
</evidence>
<dbReference type="SUPFAM" id="SSF55874">
    <property type="entry name" value="ATPase domain of HSP90 chaperone/DNA topoisomerase II/histidine kinase"/>
    <property type="match status" value="1"/>
</dbReference>
<keyword evidence="4" id="KW-1003">Cell membrane</keyword>
<dbReference type="Gene3D" id="1.10.287.130">
    <property type="match status" value="1"/>
</dbReference>
<evidence type="ECO:0000259" key="14">
    <source>
        <dbReference type="PROSITE" id="PS50109"/>
    </source>
</evidence>
<comment type="subcellular location">
    <subcellularLocation>
        <location evidence="2">Cell membrane</location>
        <topology evidence="2">Multi-pass membrane protein</topology>
    </subcellularLocation>
</comment>
<evidence type="ECO:0000256" key="10">
    <source>
        <dbReference type="ARBA" id="ARBA00023012"/>
    </source>
</evidence>
<keyword evidence="10" id="KW-0902">Two-component regulatory system</keyword>
<organism evidence="16 17">
    <name type="scientific">Solibacillus palustris</name>
    <dbReference type="NCBI Taxonomy" id="2908203"/>
    <lineage>
        <taxon>Bacteria</taxon>
        <taxon>Bacillati</taxon>
        <taxon>Bacillota</taxon>
        <taxon>Bacilli</taxon>
        <taxon>Bacillales</taxon>
        <taxon>Caryophanaceae</taxon>
        <taxon>Solibacillus</taxon>
    </lineage>
</organism>
<keyword evidence="13" id="KW-0812">Transmembrane</keyword>
<dbReference type="SMART" id="SM00304">
    <property type="entry name" value="HAMP"/>
    <property type="match status" value="1"/>
</dbReference>
<sequence length="460" mass="52596">MKRISTKLAVYFFLTVFVMQLLLMYYLHHSMITSKVNEEYERLLANGSNHRDVLVENYSESTMHHIVLMEMDSNRQVIITDRDGEVIKSSENDAQKLSNYMPVLPTTFLKKDTLLVSDWKNAPYIISVHPFHIHTNDEKGYVVMLQSTRPIEQLVNQLNFHFGIAGVTSVFVLLIAYLVLSQILTRPLIRMKEATEKINAGDFQVELPKVKQDELGELSQAIQTLARDLERLKKERNEFLAAIAHELSTPLTYLIGYTKVAMRPEIQEDERNRYLRILVEESERMKELVKNLVDLAKMDENSFTISKENFEAKAYFQQLINLVRPSFTLKDLELTFICNKDVQIYADPLRLEQIFLNLLDNAKKYSPSYTQVTLSVSTEQNKTIISITDQGIGIPPDEIDYIFEKLYRVEKSRSRSLGGSGIGLAVVKELVEAHGGTIDVKSTLGKGSTFTITLKGEVAE</sequence>
<evidence type="ECO:0000256" key="8">
    <source>
        <dbReference type="ARBA" id="ARBA00022777"/>
    </source>
</evidence>
<keyword evidence="7" id="KW-0547">Nucleotide-binding</keyword>
<dbReference type="CDD" id="cd00082">
    <property type="entry name" value="HisKA"/>
    <property type="match status" value="1"/>
</dbReference>
<evidence type="ECO:0000256" key="9">
    <source>
        <dbReference type="ARBA" id="ARBA00022840"/>
    </source>
</evidence>
<gene>
    <name evidence="16" type="ORF">LZ480_00670</name>
</gene>
<dbReference type="Gene3D" id="3.30.565.10">
    <property type="entry name" value="Histidine kinase-like ATPase, C-terminal domain"/>
    <property type="match status" value="1"/>
</dbReference>
<dbReference type="CDD" id="cd06225">
    <property type="entry name" value="HAMP"/>
    <property type="match status" value="1"/>
</dbReference>